<dbReference type="PANTHER" id="PTHR45632:SF17">
    <property type="entry name" value="KELCH-LIKE PROTEIN 31"/>
    <property type="match status" value="1"/>
</dbReference>
<dbReference type="Pfam" id="PF07707">
    <property type="entry name" value="BACK"/>
    <property type="match status" value="1"/>
</dbReference>
<dbReference type="InterPro" id="IPR011705">
    <property type="entry name" value="BACK"/>
</dbReference>
<dbReference type="InterPro" id="IPR011333">
    <property type="entry name" value="SKP1/BTB/POZ_sf"/>
</dbReference>
<protein>
    <submittedName>
        <fullName evidence="2">Kelch 17</fullName>
    </submittedName>
</protein>
<keyword evidence="3" id="KW-1185">Reference proteome</keyword>
<evidence type="ECO:0000313" key="3">
    <source>
        <dbReference type="Proteomes" id="UP000276133"/>
    </source>
</evidence>
<evidence type="ECO:0000313" key="2">
    <source>
        <dbReference type="EMBL" id="RNA12716.1"/>
    </source>
</evidence>
<feature type="domain" description="BTB" evidence="1">
    <location>
        <begin position="121"/>
        <end position="186"/>
    </location>
</feature>
<dbReference type="AlphaFoldDB" id="A0A3M7QMR5"/>
<dbReference type="SUPFAM" id="SSF54695">
    <property type="entry name" value="POZ domain"/>
    <property type="match status" value="1"/>
</dbReference>
<comment type="caution">
    <text evidence="2">The sequence shown here is derived from an EMBL/GenBank/DDBJ whole genome shotgun (WGS) entry which is preliminary data.</text>
</comment>
<reference evidence="2 3" key="1">
    <citation type="journal article" date="2018" name="Sci. Rep.">
        <title>Genomic signatures of local adaptation to the degree of environmental predictability in rotifers.</title>
        <authorList>
            <person name="Franch-Gras L."/>
            <person name="Hahn C."/>
            <person name="Garcia-Roger E.M."/>
            <person name="Carmona M.J."/>
            <person name="Serra M."/>
            <person name="Gomez A."/>
        </authorList>
    </citation>
    <scope>NUCLEOTIDE SEQUENCE [LARGE SCALE GENOMIC DNA]</scope>
    <source>
        <strain evidence="2">HYR1</strain>
    </source>
</reference>
<sequence length="341" mass="39724">MKLKKYSLKPNEAEFTDFLVFSPFSTKLSWLDNLPGIFNLNRKLNDGQNLKSDPSEFSLYSSRLSKISSLLSRRLLEKISSRSNDFNSQLESSLIQELSLSQSEPEAMQVLCKMWLNVRYCDLIILSNGREFLAHRIALALFSPKYKAYFESKQEFVTRIQLSQHHPKTIGTVLSFIYKSEADLSIKTVEDIIECTIELDVKSLLDVCENFLATLDKKCCLQALQIAKKFKFKQAYFKIYWQLSSNFDQCIKQSFFLRLNSSLLIEVLGDEGSRNEALMFKRVLAWIYMNKDRYTNERLVTILEKINFSKIDINDFDAIINENSFVLQIPECLSLFKRFIK</sequence>
<dbReference type="Gene3D" id="3.30.710.10">
    <property type="entry name" value="Potassium Channel Kv1.1, Chain A"/>
    <property type="match status" value="1"/>
</dbReference>
<dbReference type="InterPro" id="IPR000210">
    <property type="entry name" value="BTB/POZ_dom"/>
</dbReference>
<dbReference type="EMBL" id="REGN01005628">
    <property type="protein sequence ID" value="RNA12716.1"/>
    <property type="molecule type" value="Genomic_DNA"/>
</dbReference>
<dbReference type="Pfam" id="PF00651">
    <property type="entry name" value="BTB"/>
    <property type="match status" value="1"/>
</dbReference>
<proteinExistence type="predicted"/>
<accession>A0A3M7QMR5</accession>
<dbReference type="SMART" id="SM00225">
    <property type="entry name" value="BTB"/>
    <property type="match status" value="1"/>
</dbReference>
<dbReference type="OrthoDB" id="6418787at2759"/>
<dbReference type="Gene3D" id="1.25.40.420">
    <property type="match status" value="1"/>
</dbReference>
<dbReference type="PANTHER" id="PTHR45632">
    <property type="entry name" value="LD33804P"/>
    <property type="match status" value="1"/>
</dbReference>
<dbReference type="PROSITE" id="PS50097">
    <property type="entry name" value="BTB"/>
    <property type="match status" value="1"/>
</dbReference>
<dbReference type="CDD" id="cd18186">
    <property type="entry name" value="BTB_POZ_ZBTB_KLHL-like"/>
    <property type="match status" value="1"/>
</dbReference>
<evidence type="ECO:0000259" key="1">
    <source>
        <dbReference type="PROSITE" id="PS50097"/>
    </source>
</evidence>
<gene>
    <name evidence="2" type="ORF">BpHYR1_013584</name>
</gene>
<organism evidence="2 3">
    <name type="scientific">Brachionus plicatilis</name>
    <name type="common">Marine rotifer</name>
    <name type="synonym">Brachionus muelleri</name>
    <dbReference type="NCBI Taxonomy" id="10195"/>
    <lineage>
        <taxon>Eukaryota</taxon>
        <taxon>Metazoa</taxon>
        <taxon>Spiralia</taxon>
        <taxon>Gnathifera</taxon>
        <taxon>Rotifera</taxon>
        <taxon>Eurotatoria</taxon>
        <taxon>Monogononta</taxon>
        <taxon>Pseudotrocha</taxon>
        <taxon>Ploima</taxon>
        <taxon>Brachionidae</taxon>
        <taxon>Brachionus</taxon>
    </lineage>
</organism>
<dbReference type="Proteomes" id="UP000276133">
    <property type="component" value="Unassembled WGS sequence"/>
</dbReference>
<dbReference type="STRING" id="10195.A0A3M7QMR5"/>
<name>A0A3M7QMR5_BRAPC</name>